<dbReference type="Proteomes" id="UP000236370">
    <property type="component" value="Unassembled WGS sequence"/>
</dbReference>
<organism evidence="1 2">
    <name type="scientific">Pan troglodytes</name>
    <name type="common">Chimpanzee</name>
    <dbReference type="NCBI Taxonomy" id="9598"/>
    <lineage>
        <taxon>Eukaryota</taxon>
        <taxon>Metazoa</taxon>
        <taxon>Chordata</taxon>
        <taxon>Craniata</taxon>
        <taxon>Vertebrata</taxon>
        <taxon>Euteleostomi</taxon>
        <taxon>Mammalia</taxon>
        <taxon>Eutheria</taxon>
        <taxon>Euarchontoglires</taxon>
        <taxon>Primates</taxon>
        <taxon>Haplorrhini</taxon>
        <taxon>Catarrhini</taxon>
        <taxon>Hominidae</taxon>
        <taxon>Pan</taxon>
    </lineage>
</organism>
<dbReference type="AlphaFoldDB" id="A0A2J8KPI1"/>
<reference evidence="1 2" key="1">
    <citation type="submission" date="2017-12" db="EMBL/GenBank/DDBJ databases">
        <title>High-resolution comparative analysis of great ape genomes.</title>
        <authorList>
            <person name="Pollen A."/>
            <person name="Hastie A."/>
            <person name="Hormozdiari F."/>
            <person name="Dougherty M."/>
            <person name="Liu R."/>
            <person name="Chaisson M."/>
            <person name="Hoppe E."/>
            <person name="Hill C."/>
            <person name="Pang A."/>
            <person name="Hillier L."/>
            <person name="Baker C."/>
            <person name="Armstrong J."/>
            <person name="Shendure J."/>
            <person name="Paten B."/>
            <person name="Wilson R."/>
            <person name="Chao H."/>
            <person name="Schneider V."/>
            <person name="Ventura M."/>
            <person name="Kronenberg Z."/>
            <person name="Murali S."/>
            <person name="Gordon D."/>
            <person name="Cantsilieris S."/>
            <person name="Munson K."/>
            <person name="Nelson B."/>
            <person name="Raja A."/>
            <person name="Underwood J."/>
            <person name="Diekhans M."/>
            <person name="Fiddes I."/>
            <person name="Haussler D."/>
            <person name="Eichler E."/>
        </authorList>
    </citation>
    <scope>NUCLEOTIDE SEQUENCE [LARGE SCALE GENOMIC DNA]</scope>
    <source>
        <strain evidence="1">Yerkes chimp pedigree #C0471</strain>
    </source>
</reference>
<comment type="caution">
    <text evidence="1">The sequence shown here is derived from an EMBL/GenBank/DDBJ whole genome shotgun (WGS) entry which is preliminary data.</text>
</comment>
<evidence type="ECO:0000313" key="1">
    <source>
        <dbReference type="EMBL" id="PNI36930.1"/>
    </source>
</evidence>
<gene>
    <name evidence="1" type="ORF">CK820_G0036786</name>
</gene>
<protein>
    <submittedName>
        <fullName evidence="1">EIF4A1 isoform 21</fullName>
    </submittedName>
</protein>
<dbReference type="EMBL" id="NBAG03000347">
    <property type="protein sequence ID" value="PNI36930.1"/>
    <property type="molecule type" value="Genomic_DNA"/>
</dbReference>
<accession>A0A2J8KPI1</accession>
<evidence type="ECO:0000313" key="2">
    <source>
        <dbReference type="Proteomes" id="UP000236370"/>
    </source>
</evidence>
<proteinExistence type="predicted"/>
<sequence length="50" mass="5939">MRWPGRSRALYKLSIGGHSALVSKDHVCEPGFPIQRQWPRWDGARRRHRE</sequence>
<name>A0A2J8KPI1_PANTR</name>